<organism evidence="3">
    <name type="scientific">Mizugakiibacter sediminis</name>
    <dbReference type="NCBI Taxonomy" id="1475481"/>
    <lineage>
        <taxon>Bacteria</taxon>
        <taxon>Pseudomonadati</taxon>
        <taxon>Pseudomonadota</taxon>
        <taxon>Gammaproteobacteria</taxon>
        <taxon>Lysobacterales</taxon>
        <taxon>Rhodanobacteraceae</taxon>
        <taxon>Mizugakiibacter</taxon>
    </lineage>
</organism>
<dbReference type="EMBL" id="DF952379">
    <property type="protein sequence ID" value="GAN45025.1"/>
    <property type="molecule type" value="Genomic_DNA"/>
</dbReference>
<dbReference type="HOGENOM" id="CLU_1675882_0_0_6"/>
<dbReference type="EMBL" id="DF970204">
    <property type="protein sequence ID" value="GAP66426.1"/>
    <property type="molecule type" value="Genomic_DNA"/>
</dbReference>
<dbReference type="RefSeq" id="WP_148667850.1">
    <property type="nucleotide sequence ID" value="NZ_DF970204.1"/>
</dbReference>
<dbReference type="AlphaFoldDB" id="A0A0K8QNY3"/>
<name>A0A0K8QNY3_9GAMM</name>
<reference evidence="2" key="1">
    <citation type="submission" date="2015-03" db="EMBL/GenBank/DDBJ databases">
        <title>Draft genome sequence of Mizugakiibacter sediminis skMP5.</title>
        <authorList>
            <person name="Watanabe T."/>
            <person name="Kojima H."/>
            <person name="Fukui M."/>
        </authorList>
    </citation>
    <scope>NUCLEOTIDE SEQUENCE</scope>
    <source>
        <strain evidence="2">SkMP5</strain>
    </source>
</reference>
<evidence type="ECO:0000313" key="3">
    <source>
        <dbReference type="EMBL" id="GAP66426.1"/>
    </source>
</evidence>
<gene>
    <name evidence="2" type="ORF">MBSD_1564</name>
    <name evidence="3" type="ORF">MBSD_n1734</name>
</gene>
<proteinExistence type="predicted"/>
<protein>
    <submittedName>
        <fullName evidence="3">Uncharacterized protein</fullName>
    </submittedName>
</protein>
<accession>A0A0K8QNY3</accession>
<keyword evidence="4" id="KW-1185">Reference proteome</keyword>
<feature type="region of interest" description="Disordered" evidence="1">
    <location>
        <begin position="1"/>
        <end position="23"/>
    </location>
</feature>
<dbReference type="Proteomes" id="UP000253740">
    <property type="component" value="Unassembled WGS sequence"/>
</dbReference>
<sequence>MREHEIPVKTEVGQREVGERRRSLPPHARTVLIAINGTQTLAELRDGFRAFADFDTIMIRLIAEGLVQARPADESAGAAVSAEVLRAKQLMTESVAAAYGLRGITLTLRLERSSSAAELAALLPDFQRALTKARGAEFAAAIVARANALLDTAALPR</sequence>
<evidence type="ECO:0000313" key="2">
    <source>
        <dbReference type="EMBL" id="GAN45025.1"/>
    </source>
</evidence>
<dbReference type="STRING" id="1475481.GCA_000953855_01766"/>
<reference evidence="3" key="2">
    <citation type="submission" date="2015-08" db="EMBL/GenBank/DDBJ databases">
        <title>Complete DNA Sequence of Pseudomonas syringae pv. actinidiae, the Causal Agent of Kiwifruit Canker Disease.</title>
        <authorList>
            <person name="Rikkerink E.H.A."/>
            <person name="Fineran P.C."/>
        </authorList>
    </citation>
    <scope>NUCLEOTIDE SEQUENCE</scope>
    <source>
        <strain evidence="3">SkMP5</strain>
    </source>
</reference>
<feature type="compositionally biased region" description="Basic and acidic residues" evidence="1">
    <location>
        <begin position="1"/>
        <end position="22"/>
    </location>
</feature>
<evidence type="ECO:0000256" key="1">
    <source>
        <dbReference type="SAM" id="MobiDB-lite"/>
    </source>
</evidence>
<evidence type="ECO:0000313" key="4">
    <source>
        <dbReference type="Proteomes" id="UP000253740"/>
    </source>
</evidence>